<dbReference type="InterPro" id="IPR033755">
    <property type="entry name" value="PdxS/SNZ_N"/>
</dbReference>
<dbReference type="OrthoDB" id="1660966at2759"/>
<reference evidence="10" key="1">
    <citation type="submission" date="2022-07" db="EMBL/GenBank/DDBJ databases">
        <title>Phylogenomic reconstructions and comparative analyses of Kickxellomycotina fungi.</title>
        <authorList>
            <person name="Reynolds N.K."/>
            <person name="Stajich J.E."/>
            <person name="Barry K."/>
            <person name="Grigoriev I.V."/>
            <person name="Crous P."/>
            <person name="Smith M.E."/>
        </authorList>
    </citation>
    <scope>NUCLEOTIDE SEQUENCE</scope>
    <source>
        <strain evidence="10">NRRL 3115</strain>
    </source>
</reference>
<dbReference type="GO" id="GO:0042823">
    <property type="term" value="P:pyridoxal phosphate biosynthetic process"/>
    <property type="evidence" value="ECO:0007669"/>
    <property type="project" value="InterPro"/>
</dbReference>
<dbReference type="InterPro" id="IPR013785">
    <property type="entry name" value="Aldolase_TIM"/>
</dbReference>
<dbReference type="Proteomes" id="UP001151518">
    <property type="component" value="Unassembled WGS sequence"/>
</dbReference>
<evidence type="ECO:0000256" key="5">
    <source>
        <dbReference type="ARBA" id="ARBA00023239"/>
    </source>
</evidence>
<dbReference type="SUPFAM" id="SSF51366">
    <property type="entry name" value="Ribulose-phoshate binding barrel"/>
    <property type="match status" value="1"/>
</dbReference>
<evidence type="ECO:0000313" key="10">
    <source>
        <dbReference type="EMBL" id="KAJ2680601.1"/>
    </source>
</evidence>
<evidence type="ECO:0000313" key="11">
    <source>
        <dbReference type="Proteomes" id="UP001151518"/>
    </source>
</evidence>
<evidence type="ECO:0000256" key="3">
    <source>
        <dbReference type="ARBA" id="ARBA00012084"/>
    </source>
</evidence>
<dbReference type="AlphaFoldDB" id="A0A9W8L0Z1"/>
<evidence type="ECO:0000256" key="4">
    <source>
        <dbReference type="ARBA" id="ARBA00022898"/>
    </source>
</evidence>
<gene>
    <name evidence="10" type="ORF">GGI25_000574</name>
</gene>
<dbReference type="GO" id="GO:0008615">
    <property type="term" value="P:pyridoxine biosynthetic process"/>
    <property type="evidence" value="ECO:0007669"/>
    <property type="project" value="TreeGrafter"/>
</dbReference>
<dbReference type="EC" id="4.3.3.6" evidence="3"/>
<dbReference type="PANTHER" id="PTHR31829">
    <property type="entry name" value="PYRIDOXAL 5'-PHOSPHATE SYNTHASE SUBUNIT SNZ1-RELATED"/>
    <property type="match status" value="1"/>
</dbReference>
<dbReference type="PROSITE" id="PS51129">
    <property type="entry name" value="PDXS_SNZ_2"/>
    <property type="match status" value="1"/>
</dbReference>
<comment type="caution">
    <text evidence="10">The sequence shown here is derived from an EMBL/GenBank/DDBJ whole genome shotgun (WGS) entry which is preliminary data.</text>
</comment>
<evidence type="ECO:0000256" key="8">
    <source>
        <dbReference type="PROSITE-ProRule" id="PRU00481"/>
    </source>
</evidence>
<evidence type="ECO:0000256" key="2">
    <source>
        <dbReference type="ARBA" id="ARBA00007281"/>
    </source>
</evidence>
<keyword evidence="4" id="KW-0663">Pyridoxal phosphate</keyword>
<dbReference type="PANTHER" id="PTHR31829:SF0">
    <property type="entry name" value="PYRIDOXAL 5'-PHOSPHATE SYNTHASE SUBUNIT SNZ1-RELATED"/>
    <property type="match status" value="1"/>
</dbReference>
<evidence type="ECO:0000259" key="9">
    <source>
        <dbReference type="Pfam" id="PF01680"/>
    </source>
</evidence>
<comment type="similarity">
    <text evidence="2 8">Belongs to the PdxS/SNZ family.</text>
</comment>
<dbReference type="InterPro" id="IPR011060">
    <property type="entry name" value="RibuloseP-bd_barrel"/>
</dbReference>
<proteinExistence type="inferred from homology"/>
<dbReference type="Pfam" id="PF01680">
    <property type="entry name" value="SOR_SNZ"/>
    <property type="match status" value="1"/>
</dbReference>
<evidence type="ECO:0000256" key="6">
    <source>
        <dbReference type="ARBA" id="ARBA00023270"/>
    </source>
</evidence>
<feature type="domain" description="PdxS/SNZ N-terminal" evidence="9">
    <location>
        <begin position="16"/>
        <end position="225"/>
    </location>
</feature>
<dbReference type="InterPro" id="IPR001852">
    <property type="entry name" value="PdxS/SNZ"/>
</dbReference>
<dbReference type="EMBL" id="JANBTW010000004">
    <property type="protein sequence ID" value="KAJ2680601.1"/>
    <property type="molecule type" value="Genomic_DNA"/>
</dbReference>
<sequence>MPIVATSEQRKQWANKIYFTTTLKKKAIFCVSNKLEARIAENAGAAALIAVDGSSPIESERVNVGSRVVDKNVVQDIMDFVSVPVFGRIHAGSEVEVKYLKEARINGIDELEFASTLSGATLHVNKLKYDNLPFICGATCLSQAIRRVEEGASMICIKGSAYDDTPNPAQAIEDIERIQAEIATVFGMAGDDDALRLHASRIGANYNYVKQVAQLGRLPVPLFAAGGITQPSDAAHMLEMGCDGVIISNFLFKTPNPAKRASAIISAIACPSNHGLLAAISEDLE</sequence>
<dbReference type="GO" id="GO:0006520">
    <property type="term" value="P:amino acid metabolic process"/>
    <property type="evidence" value="ECO:0007669"/>
    <property type="project" value="TreeGrafter"/>
</dbReference>
<evidence type="ECO:0000256" key="7">
    <source>
        <dbReference type="ARBA" id="ARBA00047992"/>
    </source>
</evidence>
<organism evidence="10 11">
    <name type="scientific">Coemansia spiralis</name>
    <dbReference type="NCBI Taxonomy" id="417178"/>
    <lineage>
        <taxon>Eukaryota</taxon>
        <taxon>Fungi</taxon>
        <taxon>Fungi incertae sedis</taxon>
        <taxon>Zoopagomycota</taxon>
        <taxon>Kickxellomycotina</taxon>
        <taxon>Kickxellomycetes</taxon>
        <taxon>Kickxellales</taxon>
        <taxon>Kickxellaceae</taxon>
        <taxon>Coemansia</taxon>
    </lineage>
</organism>
<protein>
    <recommendedName>
        <fullName evidence="3">pyridoxal 5'-phosphate synthase (glutamine hydrolyzing)</fullName>
        <ecNumber evidence="3">4.3.3.6</ecNumber>
    </recommendedName>
</protein>
<keyword evidence="6" id="KW-0704">Schiff base</keyword>
<comment type="catalytic activity">
    <reaction evidence="7">
        <text>aldehydo-D-ribose 5-phosphate + D-glyceraldehyde 3-phosphate + L-glutamine = pyridoxal 5'-phosphate + L-glutamate + phosphate + 3 H2O + H(+)</text>
        <dbReference type="Rhea" id="RHEA:31507"/>
        <dbReference type="ChEBI" id="CHEBI:15377"/>
        <dbReference type="ChEBI" id="CHEBI:15378"/>
        <dbReference type="ChEBI" id="CHEBI:29985"/>
        <dbReference type="ChEBI" id="CHEBI:43474"/>
        <dbReference type="ChEBI" id="CHEBI:58273"/>
        <dbReference type="ChEBI" id="CHEBI:58359"/>
        <dbReference type="ChEBI" id="CHEBI:59776"/>
        <dbReference type="ChEBI" id="CHEBI:597326"/>
        <dbReference type="EC" id="4.3.3.6"/>
    </reaction>
</comment>
<dbReference type="Gene3D" id="3.20.20.70">
    <property type="entry name" value="Aldolase class I"/>
    <property type="match status" value="1"/>
</dbReference>
<evidence type="ECO:0000256" key="1">
    <source>
        <dbReference type="ARBA" id="ARBA00004737"/>
    </source>
</evidence>
<dbReference type="GO" id="GO:0036381">
    <property type="term" value="F:pyridoxal 5'-phosphate synthase (glutamine hydrolysing) activity"/>
    <property type="evidence" value="ECO:0007669"/>
    <property type="project" value="UniProtKB-EC"/>
</dbReference>
<keyword evidence="5" id="KW-0456">Lyase</keyword>
<name>A0A9W8L0Z1_9FUNG</name>
<accession>A0A9W8L0Z1</accession>
<comment type="pathway">
    <text evidence="1">Cofactor biosynthesis; pyridoxal 5'-phosphate biosynthesis.</text>
</comment>